<evidence type="ECO:0000313" key="4">
    <source>
        <dbReference type="Proteomes" id="UP000595332"/>
    </source>
</evidence>
<dbReference type="InterPro" id="IPR018968">
    <property type="entry name" value="Phasin"/>
</dbReference>
<dbReference type="EMBL" id="AP014546">
    <property type="protein sequence ID" value="BBB29752.1"/>
    <property type="molecule type" value="Genomic_DNA"/>
</dbReference>
<accession>A0A7R6PGG1</accession>
<evidence type="ECO:0000256" key="1">
    <source>
        <dbReference type="SAM" id="MobiDB-lite"/>
    </source>
</evidence>
<dbReference type="RefSeq" id="WP_201350347.1">
    <property type="nucleotide sequence ID" value="NZ_AP014546.1"/>
</dbReference>
<keyword evidence="4" id="KW-1185">Reference proteome</keyword>
<dbReference type="Pfam" id="PF09361">
    <property type="entry name" value="Phasin_2"/>
    <property type="match status" value="1"/>
</dbReference>
<evidence type="ECO:0000313" key="3">
    <source>
        <dbReference type="EMBL" id="BBB29752.1"/>
    </source>
</evidence>
<dbReference type="AlphaFoldDB" id="A0A7R6PGG1"/>
<reference evidence="3 4" key="1">
    <citation type="journal article" date="2008" name="Int. J. Syst. Evol. Microbiol.">
        <title>Neptunomonas japonica sp. nov., an Osedax japonicus symbiont-like bacterium isolated from sediment adjacent to sperm whale carcasses off Kagoshima, Japan.</title>
        <authorList>
            <person name="Miyazaki M."/>
            <person name="Nogi Y."/>
            <person name="Fujiwara Y."/>
            <person name="Kawato M."/>
            <person name="Kubokawa K."/>
            <person name="Horikoshi K."/>
        </authorList>
    </citation>
    <scope>NUCLEOTIDE SEQUENCE [LARGE SCALE GENOMIC DNA]</scope>
    <source>
        <strain evidence="3 4">JAMM 1380</strain>
    </source>
</reference>
<gene>
    <name evidence="3" type="ORF">NEJAP_1802</name>
</gene>
<feature type="region of interest" description="Disordered" evidence="1">
    <location>
        <begin position="156"/>
        <end position="175"/>
    </location>
</feature>
<name>A0A7R6PGG1_9GAMM</name>
<sequence length="175" mass="19063">MYEDMMKDVQNKMKPVTDMAEINKSTAEKLISLQTAYVTDLFNAGVAQMKALSETKEPKAAIELQVKYFKDLEAKLTNVAEQEIATLTAAKEQLTEIVEKGVSDMSEVPAMADVTKFIQTAQEKMTEVPAMAEMTKFMQTAQEQMTEAAKAFTPEAAAPAAKAPAKTARKAATAS</sequence>
<proteinExistence type="predicted"/>
<dbReference type="Proteomes" id="UP000595332">
    <property type="component" value="Chromosome"/>
</dbReference>
<protein>
    <submittedName>
        <fullName evidence="3">Granule-associated protein</fullName>
    </submittedName>
</protein>
<feature type="domain" description="Phasin" evidence="2">
    <location>
        <begin position="3"/>
        <end position="100"/>
    </location>
</feature>
<organism evidence="3 4">
    <name type="scientific">Neptunomonas japonica JAMM 1380</name>
    <dbReference type="NCBI Taxonomy" id="1441457"/>
    <lineage>
        <taxon>Bacteria</taxon>
        <taxon>Pseudomonadati</taxon>
        <taxon>Pseudomonadota</taxon>
        <taxon>Gammaproteobacteria</taxon>
        <taxon>Oceanospirillales</taxon>
        <taxon>Oceanospirillaceae</taxon>
        <taxon>Neptunomonas</taxon>
    </lineage>
</organism>
<evidence type="ECO:0000259" key="2">
    <source>
        <dbReference type="Pfam" id="PF09361"/>
    </source>
</evidence>
<dbReference type="KEGG" id="njp:NEJAP_1802"/>